<gene>
    <name evidence="3" type="ORF">E0F88_31190</name>
</gene>
<evidence type="ECO:0000256" key="2">
    <source>
        <dbReference type="SAM" id="SignalP"/>
    </source>
</evidence>
<feature type="transmembrane region" description="Helical" evidence="1">
    <location>
        <begin position="43"/>
        <end position="64"/>
    </location>
</feature>
<reference evidence="3 4" key="1">
    <citation type="submission" date="2019-03" db="EMBL/GenBank/DDBJ databases">
        <title>Dyadobacter AR-3-6 sp. nov., isolated from arctic soil.</title>
        <authorList>
            <person name="Chaudhary D.K."/>
        </authorList>
    </citation>
    <scope>NUCLEOTIDE SEQUENCE [LARGE SCALE GENOMIC DNA]</scope>
    <source>
        <strain evidence="3 4">AR-3-6</strain>
    </source>
</reference>
<dbReference type="Proteomes" id="UP000294850">
    <property type="component" value="Unassembled WGS sequence"/>
</dbReference>
<organism evidence="3 4">
    <name type="scientific">Dyadobacter psychrotolerans</name>
    <dbReference type="NCBI Taxonomy" id="2541721"/>
    <lineage>
        <taxon>Bacteria</taxon>
        <taxon>Pseudomonadati</taxon>
        <taxon>Bacteroidota</taxon>
        <taxon>Cytophagia</taxon>
        <taxon>Cytophagales</taxon>
        <taxon>Spirosomataceae</taxon>
        <taxon>Dyadobacter</taxon>
    </lineage>
</organism>
<dbReference type="RefSeq" id="WP_131962310.1">
    <property type="nucleotide sequence ID" value="NZ_SMFL01000021.1"/>
</dbReference>
<feature type="signal peptide" evidence="2">
    <location>
        <begin position="1"/>
        <end position="19"/>
    </location>
</feature>
<name>A0A4R5DF10_9BACT</name>
<dbReference type="AlphaFoldDB" id="A0A4R5DF10"/>
<comment type="caution">
    <text evidence="3">The sequence shown here is derived from an EMBL/GenBank/DDBJ whole genome shotgun (WGS) entry which is preliminary data.</text>
</comment>
<keyword evidence="1" id="KW-0472">Membrane</keyword>
<keyword evidence="1" id="KW-0812">Transmembrane</keyword>
<evidence type="ECO:0000313" key="4">
    <source>
        <dbReference type="Proteomes" id="UP000294850"/>
    </source>
</evidence>
<dbReference type="EMBL" id="SMFL01000021">
    <property type="protein sequence ID" value="TDE09215.1"/>
    <property type="molecule type" value="Genomic_DNA"/>
</dbReference>
<keyword evidence="4" id="KW-1185">Reference proteome</keyword>
<keyword evidence="2" id="KW-0732">Signal</keyword>
<accession>A0A4R5DF10</accession>
<evidence type="ECO:0000313" key="3">
    <source>
        <dbReference type="EMBL" id="TDE09215.1"/>
    </source>
</evidence>
<dbReference type="OrthoDB" id="678322at2"/>
<keyword evidence="1" id="KW-1133">Transmembrane helix</keyword>
<sequence length="86" mass="9678">MKKGILLIVLFLAAQVLNACPLCEQKQPKILRGIAHGAGPESQWDYAIVWVTVIITVVSFVYAVKYLFKPGETETDHIKRAFLTFE</sequence>
<evidence type="ECO:0000256" key="1">
    <source>
        <dbReference type="SAM" id="Phobius"/>
    </source>
</evidence>
<proteinExistence type="predicted"/>
<feature type="chain" id="PRO_5020804092" evidence="2">
    <location>
        <begin position="20"/>
        <end position="86"/>
    </location>
</feature>
<protein>
    <submittedName>
        <fullName evidence="3">Uncharacterized protein</fullName>
    </submittedName>
</protein>